<feature type="region of interest" description="Disordered" evidence="1">
    <location>
        <begin position="1"/>
        <end position="24"/>
    </location>
</feature>
<organism evidence="2 3">
    <name type="scientific">Acropora cervicornis</name>
    <name type="common">Staghorn coral</name>
    <dbReference type="NCBI Taxonomy" id="6130"/>
    <lineage>
        <taxon>Eukaryota</taxon>
        <taxon>Metazoa</taxon>
        <taxon>Cnidaria</taxon>
        <taxon>Anthozoa</taxon>
        <taxon>Hexacorallia</taxon>
        <taxon>Scleractinia</taxon>
        <taxon>Astrocoeniina</taxon>
        <taxon>Acroporidae</taxon>
        <taxon>Acropora</taxon>
    </lineage>
</organism>
<dbReference type="EMBL" id="JARQWQ010000023">
    <property type="protein sequence ID" value="KAK2564160.1"/>
    <property type="molecule type" value="Genomic_DNA"/>
</dbReference>
<dbReference type="Proteomes" id="UP001249851">
    <property type="component" value="Unassembled WGS sequence"/>
</dbReference>
<gene>
    <name evidence="2" type="ORF">P5673_012400</name>
</gene>
<evidence type="ECO:0000313" key="2">
    <source>
        <dbReference type="EMBL" id="KAK2564160.1"/>
    </source>
</evidence>
<evidence type="ECO:0000256" key="1">
    <source>
        <dbReference type="SAM" id="MobiDB-lite"/>
    </source>
</evidence>
<evidence type="ECO:0000313" key="3">
    <source>
        <dbReference type="Proteomes" id="UP001249851"/>
    </source>
</evidence>
<dbReference type="AlphaFoldDB" id="A0AAD9QNE1"/>
<comment type="caution">
    <text evidence="2">The sequence shown here is derived from an EMBL/GenBank/DDBJ whole genome shotgun (WGS) entry which is preliminary data.</text>
</comment>
<name>A0AAD9QNE1_ACRCE</name>
<feature type="compositionally biased region" description="Basic and acidic residues" evidence="1">
    <location>
        <begin position="86"/>
        <end position="97"/>
    </location>
</feature>
<proteinExistence type="predicted"/>
<sequence>MIEWSQKSRPGKRIPRASSKSPKNFKVSIKCDVKGYQDCLFNVEKGDIFTAVKKIGDSKLLTPSEVNTGIFNERSFQCSGHKHPNLRGEPHDDPKVRWRIGEGINVPVKLRFQTHKSQAKEIKSSVKQKGMPVTVKPID</sequence>
<feature type="region of interest" description="Disordered" evidence="1">
    <location>
        <begin position="78"/>
        <end position="97"/>
    </location>
</feature>
<reference evidence="2" key="1">
    <citation type="journal article" date="2023" name="G3 (Bethesda)">
        <title>Whole genome assembly and annotation of the endangered Caribbean coral Acropora cervicornis.</title>
        <authorList>
            <person name="Selwyn J.D."/>
            <person name="Vollmer S.V."/>
        </authorList>
    </citation>
    <scope>NUCLEOTIDE SEQUENCE</scope>
    <source>
        <strain evidence="2">K2</strain>
    </source>
</reference>
<keyword evidence="3" id="KW-1185">Reference proteome</keyword>
<reference evidence="2" key="2">
    <citation type="journal article" date="2023" name="Science">
        <title>Genomic signatures of disease resistance in endangered staghorn corals.</title>
        <authorList>
            <person name="Vollmer S.V."/>
            <person name="Selwyn J.D."/>
            <person name="Despard B.A."/>
            <person name="Roesel C.L."/>
        </authorList>
    </citation>
    <scope>NUCLEOTIDE SEQUENCE</scope>
    <source>
        <strain evidence="2">K2</strain>
    </source>
</reference>
<accession>A0AAD9QNE1</accession>
<protein>
    <submittedName>
        <fullName evidence="2">Uncharacterized protein</fullName>
    </submittedName>
</protein>